<keyword evidence="4" id="KW-1185">Reference proteome</keyword>
<feature type="domain" description="At1g61320/AtMIF1 LRR" evidence="2">
    <location>
        <begin position="98"/>
        <end position="481"/>
    </location>
</feature>
<dbReference type="Gene3D" id="3.80.10.10">
    <property type="entry name" value="Ribonuclease Inhibitor"/>
    <property type="match status" value="1"/>
</dbReference>
<protein>
    <recommendedName>
        <fullName evidence="5">F-box domain-containing protein</fullName>
    </recommendedName>
</protein>
<dbReference type="PANTHER" id="PTHR34145:SF7">
    <property type="entry name" value="F-BOX_LRR-REPEAT PROTEIN"/>
    <property type="match status" value="1"/>
</dbReference>
<dbReference type="InterPro" id="IPR053772">
    <property type="entry name" value="At1g61320/At1g61330-like"/>
</dbReference>
<dbReference type="SUPFAM" id="SSF81383">
    <property type="entry name" value="F-box domain"/>
    <property type="match status" value="1"/>
</dbReference>
<organism evidence="3 4">
    <name type="scientific">Miscanthus lutarioriparius</name>
    <dbReference type="NCBI Taxonomy" id="422564"/>
    <lineage>
        <taxon>Eukaryota</taxon>
        <taxon>Viridiplantae</taxon>
        <taxon>Streptophyta</taxon>
        <taxon>Embryophyta</taxon>
        <taxon>Tracheophyta</taxon>
        <taxon>Spermatophyta</taxon>
        <taxon>Magnoliopsida</taxon>
        <taxon>Liliopsida</taxon>
        <taxon>Poales</taxon>
        <taxon>Poaceae</taxon>
        <taxon>PACMAD clade</taxon>
        <taxon>Panicoideae</taxon>
        <taxon>Andropogonodae</taxon>
        <taxon>Andropogoneae</taxon>
        <taxon>Saccharinae</taxon>
        <taxon>Miscanthus</taxon>
    </lineage>
</organism>
<reference evidence="3" key="1">
    <citation type="submission" date="2020-10" db="EMBL/GenBank/DDBJ databases">
        <authorList>
            <person name="Han B."/>
            <person name="Lu T."/>
            <person name="Zhao Q."/>
            <person name="Huang X."/>
            <person name="Zhao Y."/>
        </authorList>
    </citation>
    <scope>NUCLEOTIDE SEQUENCE</scope>
</reference>
<dbReference type="Pfam" id="PF23622">
    <property type="entry name" value="LRR_At1g61320_AtMIF1"/>
    <property type="match status" value="1"/>
</dbReference>
<name>A0A811RDR4_9POAL</name>
<evidence type="ECO:0000313" key="3">
    <source>
        <dbReference type="EMBL" id="CAD6268097.1"/>
    </source>
</evidence>
<gene>
    <name evidence="3" type="ORF">NCGR_LOCUS51402</name>
</gene>
<dbReference type="InterPro" id="IPR032675">
    <property type="entry name" value="LRR_dom_sf"/>
</dbReference>
<dbReference type="AlphaFoldDB" id="A0A811RDR4"/>
<dbReference type="InterPro" id="IPR036047">
    <property type="entry name" value="F-box-like_dom_sf"/>
</dbReference>
<dbReference type="InterPro" id="IPR055357">
    <property type="entry name" value="LRR_At1g61320_AtMIF1"/>
</dbReference>
<dbReference type="EMBL" id="CAJGYO010000014">
    <property type="protein sequence ID" value="CAD6268097.1"/>
    <property type="molecule type" value="Genomic_DNA"/>
</dbReference>
<evidence type="ECO:0000313" key="4">
    <source>
        <dbReference type="Proteomes" id="UP000604825"/>
    </source>
</evidence>
<evidence type="ECO:0008006" key="5">
    <source>
        <dbReference type="Google" id="ProtNLM"/>
    </source>
</evidence>
<comment type="caution">
    <text evidence="3">The sequence shown here is derived from an EMBL/GenBank/DDBJ whole genome shotgun (WGS) entry which is preliminary data.</text>
</comment>
<accession>A0A811RDR4</accession>
<evidence type="ECO:0000259" key="1">
    <source>
        <dbReference type="Pfam" id="PF00646"/>
    </source>
</evidence>
<dbReference type="OrthoDB" id="600819at2759"/>
<dbReference type="SUPFAM" id="SSF52058">
    <property type="entry name" value="L domain-like"/>
    <property type="match status" value="1"/>
</dbReference>
<dbReference type="PANTHER" id="PTHR34145">
    <property type="entry name" value="OS02G0105600 PROTEIN"/>
    <property type="match status" value="1"/>
</dbReference>
<feature type="domain" description="F-box" evidence="1">
    <location>
        <begin position="30"/>
        <end position="68"/>
    </location>
</feature>
<evidence type="ECO:0000259" key="2">
    <source>
        <dbReference type="Pfam" id="PF23622"/>
    </source>
</evidence>
<sequence>MKRTSKRNGSPCQRDDDSQDAETQICLGASLPEDVWCHIHSLMSMRAAARAACVSRAFLHSWRRHPNLIFNNRTLGLDRNTYGANESARGFSSKVDHILKKHSGIGVKKLKIHMPLDYKLKDSCYPDSWLQFAVTLGIEELELALPVKAKYNFPYSFFCNGSGDSIRYLLLADCSFHPTSEVGSLRSLTRLHLCAVSITEDEIGCFISNCYALEQLEIRYCDWIVCLRVPCMLQRLSYLEVLGCSKLRVIDNKAPNISSFYFGGNPKVQLSLGETLKMKNLYMSFSGAIRYVRFELPSSMPNLETVTIYSSREMVDTPMLHGKYLHLKNLSIALNAAASYDYLSLVSFFDACPSLETFVLDASHWKTEHVSIFTYPSDLRRMQEQHHHRIKNVKILNFSSAKSLVELACHVVEHMTSLECLTLETYQSTFRCHVPNHKFIKCSPLAIDILREAKRALMAIRTYIEPKVPSTVELHVVEPCSRCHAVELELPSLG</sequence>
<dbReference type="Pfam" id="PF00646">
    <property type="entry name" value="F-box"/>
    <property type="match status" value="1"/>
</dbReference>
<dbReference type="Proteomes" id="UP000604825">
    <property type="component" value="Unassembled WGS sequence"/>
</dbReference>
<proteinExistence type="predicted"/>
<dbReference type="InterPro" id="IPR001810">
    <property type="entry name" value="F-box_dom"/>
</dbReference>